<protein>
    <submittedName>
        <fullName evidence="5">Glucoamylase</fullName>
        <ecNumber evidence="5">3.2.1.3</ecNumber>
    </submittedName>
</protein>
<dbReference type="InterPro" id="IPR015220">
    <property type="entry name" value="Glucodextranase_N"/>
</dbReference>
<dbReference type="InterPro" id="IPR008928">
    <property type="entry name" value="6-hairpin_glycosidase_sf"/>
</dbReference>
<evidence type="ECO:0000259" key="3">
    <source>
        <dbReference type="Pfam" id="PF00723"/>
    </source>
</evidence>
<gene>
    <name evidence="5" type="ORF">HDA45_003379</name>
</gene>
<dbReference type="Pfam" id="PF09137">
    <property type="entry name" value="Glucodextran_N"/>
    <property type="match status" value="1"/>
</dbReference>
<comment type="caution">
    <text evidence="5">The sequence shown here is derived from an EMBL/GenBank/DDBJ whole genome shotgun (WGS) entry which is preliminary data.</text>
</comment>
<evidence type="ECO:0000313" key="5">
    <source>
        <dbReference type="EMBL" id="MBB5853292.1"/>
    </source>
</evidence>
<dbReference type="GO" id="GO:0005975">
    <property type="term" value="P:carbohydrate metabolic process"/>
    <property type="evidence" value="ECO:0007669"/>
    <property type="project" value="InterPro"/>
</dbReference>
<evidence type="ECO:0000313" key="6">
    <source>
        <dbReference type="Proteomes" id="UP000580861"/>
    </source>
</evidence>
<dbReference type="RefSeq" id="WP_184896379.1">
    <property type="nucleotide sequence ID" value="NZ_JACHMX010000001.1"/>
</dbReference>
<dbReference type="Proteomes" id="UP000580861">
    <property type="component" value="Unassembled WGS sequence"/>
</dbReference>
<dbReference type="PANTHER" id="PTHR31616:SF0">
    <property type="entry name" value="GLUCAN 1,4-ALPHA-GLUCOSIDASE"/>
    <property type="match status" value="1"/>
</dbReference>
<keyword evidence="6" id="KW-1185">Reference proteome</keyword>
<keyword evidence="5" id="KW-0378">Hydrolase</keyword>
<dbReference type="Gene3D" id="1.50.10.10">
    <property type="match status" value="1"/>
</dbReference>
<accession>A0A841B3X4</accession>
<evidence type="ECO:0000259" key="4">
    <source>
        <dbReference type="Pfam" id="PF09137"/>
    </source>
</evidence>
<organism evidence="5 6">
    <name type="scientific">Amycolatopsis umgeniensis</name>
    <dbReference type="NCBI Taxonomy" id="336628"/>
    <lineage>
        <taxon>Bacteria</taxon>
        <taxon>Bacillati</taxon>
        <taxon>Actinomycetota</taxon>
        <taxon>Actinomycetes</taxon>
        <taxon>Pseudonocardiales</taxon>
        <taxon>Pseudonocardiaceae</taxon>
        <taxon>Amycolatopsis</taxon>
    </lineage>
</organism>
<feature type="domain" description="Glucodextranase N-terminal" evidence="4">
    <location>
        <begin position="34"/>
        <end position="290"/>
    </location>
</feature>
<feature type="region of interest" description="Disordered" evidence="1">
    <location>
        <begin position="658"/>
        <end position="680"/>
    </location>
</feature>
<dbReference type="PANTHER" id="PTHR31616">
    <property type="entry name" value="TREHALASE"/>
    <property type="match status" value="1"/>
</dbReference>
<dbReference type="SUPFAM" id="SSF74650">
    <property type="entry name" value="Galactose mutarotase-like"/>
    <property type="match status" value="1"/>
</dbReference>
<feature type="domain" description="GH15-like" evidence="3">
    <location>
        <begin position="305"/>
        <end position="706"/>
    </location>
</feature>
<feature type="chain" id="PRO_5032953954" evidence="2">
    <location>
        <begin position="25"/>
        <end position="727"/>
    </location>
</feature>
<dbReference type="GO" id="GO:0004339">
    <property type="term" value="F:glucan 1,4-alpha-glucosidase activity"/>
    <property type="evidence" value="ECO:0007669"/>
    <property type="project" value="UniProtKB-EC"/>
</dbReference>
<dbReference type="CDD" id="cd07430">
    <property type="entry name" value="GH15_N"/>
    <property type="match status" value="1"/>
</dbReference>
<dbReference type="GO" id="GO:0016757">
    <property type="term" value="F:glycosyltransferase activity"/>
    <property type="evidence" value="ECO:0007669"/>
    <property type="project" value="UniProtKB-ARBA"/>
</dbReference>
<keyword evidence="5" id="KW-0326">Glycosidase</keyword>
<evidence type="ECO:0000256" key="2">
    <source>
        <dbReference type="SAM" id="SignalP"/>
    </source>
</evidence>
<proteinExistence type="predicted"/>
<dbReference type="InterPro" id="IPR014718">
    <property type="entry name" value="GH-type_carb-bd"/>
</dbReference>
<reference evidence="5 6" key="1">
    <citation type="submission" date="2020-08" db="EMBL/GenBank/DDBJ databases">
        <title>Sequencing the genomes of 1000 actinobacteria strains.</title>
        <authorList>
            <person name="Klenk H.-P."/>
        </authorList>
    </citation>
    <scope>NUCLEOTIDE SEQUENCE [LARGE SCALE GENOMIC DNA]</scope>
    <source>
        <strain evidence="5 6">DSM 45272</strain>
    </source>
</reference>
<dbReference type="EC" id="3.2.1.3" evidence="5"/>
<keyword evidence="2" id="KW-0732">Signal</keyword>
<name>A0A841B3X4_9PSEU</name>
<dbReference type="SUPFAM" id="SSF48208">
    <property type="entry name" value="Six-hairpin glycosidases"/>
    <property type="match status" value="1"/>
</dbReference>
<dbReference type="EMBL" id="JACHMX010000001">
    <property type="protein sequence ID" value="MBB5853292.1"/>
    <property type="molecule type" value="Genomic_DNA"/>
</dbReference>
<dbReference type="Pfam" id="PF00723">
    <property type="entry name" value="Glyco_hydro_15"/>
    <property type="match status" value="1"/>
</dbReference>
<evidence type="ECO:0000256" key="1">
    <source>
        <dbReference type="SAM" id="MobiDB-lite"/>
    </source>
</evidence>
<feature type="region of interest" description="Disordered" evidence="1">
    <location>
        <begin position="26"/>
        <end position="45"/>
    </location>
</feature>
<dbReference type="Gene3D" id="2.70.98.10">
    <property type="match status" value="1"/>
</dbReference>
<sequence length="727" mass="78905">MRKLMLPALAGVLIAGLVPAVAEAQGRETRGGEAPGAPGAHPSWLPANKTGFGTARDRASNVWFTLQGGRMSEVYYPDLSTPSVRSLDLVVTDGKSFATVDSSAKSQQVRRTDGLTYEQTITDDQRRWKLRKTYVTDTARASVLIDVDFVSLTGRPYQVYAVADPDLTNEGSDDSARSNGTNAVASDTKTSAALAAEPAFSRTSVGYSGSSDGITQLTKSFKLKDYASAAKGNVLLTGQTSADGVRSRDFTLSLGMGAKDSEALTNAKSSLRRGFADAARAYDRGWKQYLRQVKDVPSSLKTEQERDLYQASVLMLAASEDKIHQGALIASPSMPWRFGNNDPEWSPSGTYHLVWPRDLYQIATGLLAAGDRDAANRSVDYMFGTQQLPDGHLPQNSHVDGTPYWTSIQLDETALPIVLAQQLGRTDAKTWRGVRKAAEFLVSYKADNGHASPYSQQERWEEQDGYSPSTIAAVIAGLVCAADLAKANGAAADAKRYLDTADAFKAKLAQWTVTTNGPLSKDPYFVRLTKDGNANNGTKYNLGNSSVTMDQRAVTDAGFLELVRLGIYRADDPVIRNSIDVTDADIAFTTPTGQFWHRYTKDGYGEKADGSPWDYTFPAESRTTFGRLWPLLAGERGEYDLAAGDRRTAAKRLRDLGRVSSSGDTMPEQVWDENAPSGQTGFPAGTPTASATPLAWTHAQYLRLAWSVEAGKVIEQPRVVRCHFLGC</sequence>
<dbReference type="InterPro" id="IPR011013">
    <property type="entry name" value="Gal_mutarotase_sf_dom"/>
</dbReference>
<dbReference type="InterPro" id="IPR011613">
    <property type="entry name" value="GH15-like"/>
</dbReference>
<dbReference type="GO" id="GO:0030246">
    <property type="term" value="F:carbohydrate binding"/>
    <property type="evidence" value="ECO:0007669"/>
    <property type="project" value="InterPro"/>
</dbReference>
<dbReference type="AlphaFoldDB" id="A0A841B3X4"/>
<feature type="signal peptide" evidence="2">
    <location>
        <begin position="1"/>
        <end position="24"/>
    </location>
</feature>
<dbReference type="InterPro" id="IPR012341">
    <property type="entry name" value="6hp_glycosidase-like_sf"/>
</dbReference>